<evidence type="ECO:0000313" key="3">
    <source>
        <dbReference type="Proteomes" id="UP000248044"/>
    </source>
</evidence>
<feature type="domain" description="Calcium binding protein SSO6904" evidence="1">
    <location>
        <begin position="1"/>
        <end position="90"/>
    </location>
</feature>
<dbReference type="InterPro" id="IPR040534">
    <property type="entry name" value="Ca_bind_SSO6904"/>
</dbReference>
<accession>A0A2U9IJ38</accession>
<reference evidence="2 3" key="1">
    <citation type="submission" date="2018-05" db="EMBL/GenBank/DDBJ databases">
        <title>Complete Genome Sequences of Extremely Thermoacidophilic, Metal-Mobilizing Type-Strain Members of the Archaeal Family Sulfolobaceae: Acidianus brierleyi DSM-1651T, Acidianus sulfidivorans DSM-18786T, Metallosphaera hakonensis DSM-7519T, and Metallosphaera prunae DSM-10039T.</title>
        <authorList>
            <person name="Counts J.A."/>
            <person name="Kelly R.M."/>
        </authorList>
    </citation>
    <scope>NUCLEOTIDE SEQUENCE [LARGE SCALE GENOMIC DNA]</scope>
    <source>
        <strain evidence="2 3">DSM 1651</strain>
    </source>
</reference>
<gene>
    <name evidence="2" type="ORF">DFR85_10960</name>
</gene>
<dbReference type="GeneID" id="36832682"/>
<name>A0A2U9IJ38_9CREN</name>
<dbReference type="KEGG" id="abri:DFR85_10960"/>
<dbReference type="Proteomes" id="UP000248044">
    <property type="component" value="Chromosome"/>
</dbReference>
<proteinExistence type="predicted"/>
<dbReference type="RefSeq" id="WP_110271873.1">
    <property type="nucleotide sequence ID" value="NZ_CP029289.2"/>
</dbReference>
<dbReference type="Gene3D" id="1.20.120.970">
    <property type="match status" value="1"/>
</dbReference>
<dbReference type="AlphaFoldDB" id="A0A2U9IJ38"/>
<evidence type="ECO:0000259" key="1">
    <source>
        <dbReference type="Pfam" id="PF18249"/>
    </source>
</evidence>
<sequence length="91" mass="10686">MSILDQEEFKQLRNFKGKVDSELVKRILEEVELDFEKSGNIKSSIIFIYTNYIQQIKQNRDFFNLLSIILEKYTPKLGIDNVNQLILSSIS</sequence>
<evidence type="ECO:0000313" key="2">
    <source>
        <dbReference type="EMBL" id="AWR95995.1"/>
    </source>
</evidence>
<dbReference type="EMBL" id="CP029289">
    <property type="protein sequence ID" value="AWR95995.1"/>
    <property type="molecule type" value="Genomic_DNA"/>
</dbReference>
<keyword evidence="3" id="KW-1185">Reference proteome</keyword>
<protein>
    <recommendedName>
        <fullName evidence="1">Calcium binding protein SSO6904 domain-containing protein</fullName>
    </recommendedName>
</protein>
<dbReference type="Pfam" id="PF18249">
    <property type="entry name" value="Ca_bind_SSO6904"/>
    <property type="match status" value="1"/>
</dbReference>
<organism evidence="2 3">
    <name type="scientific">Acidianus brierleyi</name>
    <dbReference type="NCBI Taxonomy" id="41673"/>
    <lineage>
        <taxon>Archaea</taxon>
        <taxon>Thermoproteota</taxon>
        <taxon>Thermoprotei</taxon>
        <taxon>Sulfolobales</taxon>
        <taxon>Sulfolobaceae</taxon>
        <taxon>Acidianus</taxon>
    </lineage>
</organism>
<dbReference type="OrthoDB" id="34184at2157"/>